<evidence type="ECO:0000313" key="1">
    <source>
        <dbReference type="EMBL" id="KUG02877.1"/>
    </source>
</evidence>
<dbReference type="EMBL" id="LNQE01001904">
    <property type="protein sequence ID" value="KUG02877.1"/>
    <property type="molecule type" value="Genomic_DNA"/>
</dbReference>
<sequence>MKITRGNFVYTAAIFLLLVFTPGCTQVQQSSKGLQICSMTSAIGAVEEDTIDQQRISYAINIRNDSDQQTYISFVEPLLAAGINGRLLSGDTRVEVKKKVAAHGSLDIKGEFIFDSKNLSKQDIIAMEPIITGYRIGTEQQIELPGNGVRK</sequence>
<organism evidence="1">
    <name type="scientific">hydrocarbon metagenome</name>
    <dbReference type="NCBI Taxonomy" id="938273"/>
    <lineage>
        <taxon>unclassified sequences</taxon>
        <taxon>metagenomes</taxon>
        <taxon>ecological metagenomes</taxon>
    </lineage>
</organism>
<comment type="caution">
    <text evidence="1">The sequence shown here is derived from an EMBL/GenBank/DDBJ whole genome shotgun (WGS) entry which is preliminary data.</text>
</comment>
<name>A0A0W8E356_9ZZZZ</name>
<dbReference type="AlphaFoldDB" id="A0A0W8E356"/>
<proteinExistence type="predicted"/>
<gene>
    <name evidence="1" type="ORF">ASZ90_019743</name>
</gene>
<reference evidence="1" key="1">
    <citation type="journal article" date="2015" name="Proc. Natl. Acad. Sci. U.S.A.">
        <title>Networks of energetic and metabolic interactions define dynamics in microbial communities.</title>
        <authorList>
            <person name="Embree M."/>
            <person name="Liu J.K."/>
            <person name="Al-Bassam M.M."/>
            <person name="Zengler K."/>
        </authorList>
    </citation>
    <scope>NUCLEOTIDE SEQUENCE</scope>
</reference>
<protein>
    <submittedName>
        <fullName evidence="1">Uncharacterized protein</fullName>
    </submittedName>
</protein>
<accession>A0A0W8E356</accession>